<dbReference type="PROSITE" id="PS51078">
    <property type="entry name" value="ICLR_ED"/>
    <property type="match status" value="1"/>
</dbReference>
<protein>
    <submittedName>
        <fullName evidence="6">IclR helix-turn-helix domain protein</fullName>
    </submittedName>
</protein>
<gene>
    <name evidence="6" type="ORF">CORTU0001_1918</name>
</gene>
<dbReference type="Gene3D" id="3.30.450.40">
    <property type="match status" value="1"/>
</dbReference>
<dbReference type="Proteomes" id="UP000004384">
    <property type="component" value="Unassembled WGS sequence"/>
</dbReference>
<dbReference type="InterPro" id="IPR036390">
    <property type="entry name" value="WH_DNA-bd_sf"/>
</dbReference>
<evidence type="ECO:0000313" key="7">
    <source>
        <dbReference type="Proteomes" id="UP000004384"/>
    </source>
</evidence>
<dbReference type="SUPFAM" id="SSF55781">
    <property type="entry name" value="GAF domain-like"/>
    <property type="match status" value="1"/>
</dbReference>
<dbReference type="InterPro" id="IPR005471">
    <property type="entry name" value="Tscrpt_reg_IclR_N"/>
</dbReference>
<evidence type="ECO:0000259" key="5">
    <source>
        <dbReference type="PROSITE" id="PS51078"/>
    </source>
</evidence>
<evidence type="ECO:0000256" key="3">
    <source>
        <dbReference type="ARBA" id="ARBA00023163"/>
    </source>
</evidence>
<dbReference type="PANTHER" id="PTHR30136">
    <property type="entry name" value="HELIX-TURN-HELIX TRANSCRIPTIONAL REGULATOR, ICLR FAMILY"/>
    <property type="match status" value="1"/>
</dbReference>
<evidence type="ECO:0000313" key="6">
    <source>
        <dbReference type="EMBL" id="EET77681.1"/>
    </source>
</evidence>
<accession>C6R8G1</accession>
<proteinExistence type="predicted"/>
<dbReference type="InterPro" id="IPR036388">
    <property type="entry name" value="WH-like_DNA-bd_sf"/>
</dbReference>
<feature type="domain" description="IclR-ED" evidence="5">
    <location>
        <begin position="80"/>
        <end position="254"/>
    </location>
</feature>
<sequence>MAGKFCLQSLSVSTNRVPAARHALEILKLLSTIDVPISAARIQGELGLPRSSTYHLLAEMVDAGFVAHLPEHKTYGLGLAAYSMASAYVTQQPLVRMATRDLERCADLVGGSGHLSRMAGSEILYLQEVRAAEAISLVTEVGVRLQAHKTASGRVMLAHLPDAEVRAAFDTAGGSGFSALKERLRLVAARGWDQEVEEITRGQASVAVPILDHLDRPAAAVAVTYPVGTPDAKVDGAIRALQEASDKVAGKMYRNRRK</sequence>
<name>C6R8G1_9CORY</name>
<dbReference type="PROSITE" id="PS51077">
    <property type="entry name" value="HTH_ICLR"/>
    <property type="match status" value="1"/>
</dbReference>
<organism evidence="6 7">
    <name type="scientific">Corynebacterium tuberculostearicum SK141</name>
    <dbReference type="NCBI Taxonomy" id="553206"/>
    <lineage>
        <taxon>Bacteria</taxon>
        <taxon>Bacillati</taxon>
        <taxon>Actinomycetota</taxon>
        <taxon>Actinomycetes</taxon>
        <taxon>Mycobacteriales</taxon>
        <taxon>Corynebacteriaceae</taxon>
        <taxon>Corynebacterium</taxon>
    </lineage>
</organism>
<dbReference type="SMART" id="SM00346">
    <property type="entry name" value="HTH_ICLR"/>
    <property type="match status" value="1"/>
</dbReference>
<evidence type="ECO:0000259" key="4">
    <source>
        <dbReference type="PROSITE" id="PS51077"/>
    </source>
</evidence>
<dbReference type="AlphaFoldDB" id="C6R8G1"/>
<dbReference type="SUPFAM" id="SSF46785">
    <property type="entry name" value="Winged helix' DNA-binding domain"/>
    <property type="match status" value="1"/>
</dbReference>
<dbReference type="EMBL" id="ACVP01000012">
    <property type="protein sequence ID" value="EET77681.1"/>
    <property type="molecule type" value="Genomic_DNA"/>
</dbReference>
<reference evidence="6 7" key="1">
    <citation type="submission" date="2009-06" db="EMBL/GenBank/DDBJ databases">
        <authorList>
            <person name="Dodson R."/>
            <person name="Sebastian Y."/>
            <person name="Madupu R."/>
            <person name="Durkin A.S."/>
            <person name="Torralba M."/>
            <person name="Methe B."/>
            <person name="Sutton G.G."/>
            <person name="Strausberg R.L."/>
            <person name="Nelson K.E."/>
        </authorList>
    </citation>
    <scope>NUCLEOTIDE SEQUENCE [LARGE SCALE GENOMIC DNA]</scope>
    <source>
        <strain evidence="6 7">SK141</strain>
    </source>
</reference>
<dbReference type="PANTHER" id="PTHR30136:SF35">
    <property type="entry name" value="HTH-TYPE TRANSCRIPTIONAL REGULATOR RV1719"/>
    <property type="match status" value="1"/>
</dbReference>
<dbReference type="Pfam" id="PF01614">
    <property type="entry name" value="IclR_C"/>
    <property type="match status" value="1"/>
</dbReference>
<comment type="caution">
    <text evidence="6">The sequence shown here is derived from an EMBL/GenBank/DDBJ whole genome shotgun (WGS) entry which is preliminary data.</text>
</comment>
<feature type="domain" description="HTH iclR-type" evidence="4">
    <location>
        <begin position="17"/>
        <end position="79"/>
    </location>
</feature>
<dbReference type="InterPro" id="IPR050707">
    <property type="entry name" value="HTH_MetabolicPath_Reg"/>
</dbReference>
<dbReference type="GO" id="GO:0003677">
    <property type="term" value="F:DNA binding"/>
    <property type="evidence" value="ECO:0007669"/>
    <property type="project" value="UniProtKB-KW"/>
</dbReference>
<dbReference type="Gene3D" id="1.10.10.10">
    <property type="entry name" value="Winged helix-like DNA-binding domain superfamily/Winged helix DNA-binding domain"/>
    <property type="match status" value="1"/>
</dbReference>
<dbReference type="GO" id="GO:0003700">
    <property type="term" value="F:DNA-binding transcription factor activity"/>
    <property type="evidence" value="ECO:0007669"/>
    <property type="project" value="TreeGrafter"/>
</dbReference>
<evidence type="ECO:0000256" key="1">
    <source>
        <dbReference type="ARBA" id="ARBA00023015"/>
    </source>
</evidence>
<keyword evidence="2" id="KW-0238">DNA-binding</keyword>
<dbReference type="GO" id="GO:0045892">
    <property type="term" value="P:negative regulation of DNA-templated transcription"/>
    <property type="evidence" value="ECO:0007669"/>
    <property type="project" value="TreeGrafter"/>
</dbReference>
<evidence type="ECO:0000256" key="2">
    <source>
        <dbReference type="ARBA" id="ARBA00023125"/>
    </source>
</evidence>
<keyword evidence="1" id="KW-0805">Transcription regulation</keyword>
<keyword evidence="3" id="KW-0804">Transcription</keyword>
<dbReference type="InterPro" id="IPR029016">
    <property type="entry name" value="GAF-like_dom_sf"/>
</dbReference>
<dbReference type="Pfam" id="PF09339">
    <property type="entry name" value="HTH_IclR"/>
    <property type="match status" value="1"/>
</dbReference>
<dbReference type="InterPro" id="IPR014757">
    <property type="entry name" value="Tscrpt_reg_IclR_C"/>
</dbReference>